<evidence type="ECO:0000256" key="1">
    <source>
        <dbReference type="SAM" id="MobiDB-lite"/>
    </source>
</evidence>
<accession>A0A699GNG8</accession>
<dbReference type="Gene3D" id="3.30.420.10">
    <property type="entry name" value="Ribonuclease H-like superfamily/Ribonuclease H"/>
    <property type="match status" value="1"/>
</dbReference>
<dbReference type="GO" id="GO:0015074">
    <property type="term" value="P:DNA integration"/>
    <property type="evidence" value="ECO:0007669"/>
    <property type="project" value="InterPro"/>
</dbReference>
<dbReference type="PANTHER" id="PTHR11439:SF483">
    <property type="entry name" value="PEPTIDE SYNTHASE GLIP-LIKE, PUTATIVE (AFU_ORTHOLOGUE AFUA_3G12920)-RELATED"/>
    <property type="match status" value="1"/>
</dbReference>
<dbReference type="AlphaFoldDB" id="A0A699GNG8"/>
<reference evidence="3" key="1">
    <citation type="journal article" date="2019" name="Sci. Rep.">
        <title>Draft genome of Tanacetum cinerariifolium, the natural source of mosquito coil.</title>
        <authorList>
            <person name="Yamashiro T."/>
            <person name="Shiraishi A."/>
            <person name="Satake H."/>
            <person name="Nakayama K."/>
        </authorList>
    </citation>
    <scope>NUCLEOTIDE SEQUENCE</scope>
</reference>
<organism evidence="3">
    <name type="scientific">Tanacetum cinerariifolium</name>
    <name type="common">Dalmatian daisy</name>
    <name type="synonym">Chrysanthemum cinerariifolium</name>
    <dbReference type="NCBI Taxonomy" id="118510"/>
    <lineage>
        <taxon>Eukaryota</taxon>
        <taxon>Viridiplantae</taxon>
        <taxon>Streptophyta</taxon>
        <taxon>Embryophyta</taxon>
        <taxon>Tracheophyta</taxon>
        <taxon>Spermatophyta</taxon>
        <taxon>Magnoliopsida</taxon>
        <taxon>eudicotyledons</taxon>
        <taxon>Gunneridae</taxon>
        <taxon>Pentapetalae</taxon>
        <taxon>asterids</taxon>
        <taxon>campanulids</taxon>
        <taxon>Asterales</taxon>
        <taxon>Asteraceae</taxon>
        <taxon>Asteroideae</taxon>
        <taxon>Anthemideae</taxon>
        <taxon>Anthemidinae</taxon>
        <taxon>Tanacetum</taxon>
    </lineage>
</organism>
<dbReference type="EMBL" id="BKCJ010003563">
    <property type="protein sequence ID" value="GEU55846.1"/>
    <property type="molecule type" value="Genomic_DNA"/>
</dbReference>
<dbReference type="CDD" id="cd09272">
    <property type="entry name" value="RNase_HI_RT_Ty1"/>
    <property type="match status" value="1"/>
</dbReference>
<feature type="compositionally biased region" description="Polar residues" evidence="1">
    <location>
        <begin position="470"/>
        <end position="479"/>
    </location>
</feature>
<name>A0A699GNG8_TANCI</name>
<dbReference type="SUPFAM" id="SSF53098">
    <property type="entry name" value="Ribonuclease H-like"/>
    <property type="match status" value="1"/>
</dbReference>
<evidence type="ECO:0000259" key="2">
    <source>
        <dbReference type="PROSITE" id="PS50994"/>
    </source>
</evidence>
<dbReference type="InterPro" id="IPR001584">
    <property type="entry name" value="Integrase_cat-core"/>
</dbReference>
<dbReference type="PROSITE" id="PS50994">
    <property type="entry name" value="INTEGRASE"/>
    <property type="match status" value="1"/>
</dbReference>
<dbReference type="PANTHER" id="PTHR11439">
    <property type="entry name" value="GAG-POL-RELATED RETROTRANSPOSON"/>
    <property type="match status" value="1"/>
</dbReference>
<evidence type="ECO:0000313" key="3">
    <source>
        <dbReference type="EMBL" id="GEU55846.1"/>
    </source>
</evidence>
<proteinExistence type="predicted"/>
<comment type="caution">
    <text evidence="3">The sequence shown here is derived from an EMBL/GenBank/DDBJ whole genome shotgun (WGS) entry which is preliminary data.</text>
</comment>
<protein>
    <recommendedName>
        <fullName evidence="2">Integrase catalytic domain-containing protein</fullName>
    </recommendedName>
</protein>
<feature type="domain" description="Integrase catalytic" evidence="2">
    <location>
        <begin position="247"/>
        <end position="426"/>
    </location>
</feature>
<dbReference type="InterPro" id="IPR012337">
    <property type="entry name" value="RNaseH-like_sf"/>
</dbReference>
<gene>
    <name evidence="3" type="ORF">Tci_027824</name>
</gene>
<feature type="region of interest" description="Disordered" evidence="1">
    <location>
        <begin position="470"/>
        <end position="500"/>
    </location>
</feature>
<dbReference type="InterPro" id="IPR036397">
    <property type="entry name" value="RNaseH_sf"/>
</dbReference>
<feature type="compositionally biased region" description="Low complexity" evidence="1">
    <location>
        <begin position="483"/>
        <end position="498"/>
    </location>
</feature>
<dbReference type="GO" id="GO:0003676">
    <property type="term" value="F:nucleic acid binding"/>
    <property type="evidence" value="ECO:0007669"/>
    <property type="project" value="InterPro"/>
</dbReference>
<sequence>MLSILLDAKALCFICNECLFDANHAMCLIGHVNSMNVRAKSASKKNKNKKEWKPTGKVFNSVGYKWKPTGRTFTLVGNACPLTRLTATNKVPLRIPIPLEVVALKHVVTRVYTRLSKLFCGIWTPNAPSTRPKIALSLSISFINFLVLSNSVTTKLRRLWDLEVAFRKHTCFVRNLEGVDLLLGSRGTNLYSLSIGDITVFSPICLLSKATKTKAWLWNRLLSNLNFGAINHLARHCPVRSLTILKFEKGPFMFCMCHEKKPMRVASVNGKKYILVIVDDYSWFTWVKFLASKDEAPDFIIKFLKTIQVRLNAAVRNIRTDNGTEFVNQTLRDYYEQLLPHVTPKTDPLYDVSMEKLLRSSYMIENLIYHTFTFLVHFATQTMIVRIRENFKLKLLTAMASEQSSLEPALHEITPATPSSGLVPNPPSSSSFIPPSKHEWDVVFDEFFSTRASVASLIPVEEAHAPVESTGSPFLTTVDQDAPSPSTSQTTPQSQSQTIPFCAEEESHDLEDSTKARLTPHCSSVEKANISSWTIDFIESQRHLFKQIIYALESLKKYEMESCDTVGTPMVEKSKLDEDPQGKSINPTHYRGMVGTLMYLTSSRPNLVYDSAIALIAFLDADHAGCQDTRHSTSGSMQLLGDRLVRWSSKSAIALCCNNVQHCRSKHIDIRYRFIEEQVENGVIELYFVRMKYQLVDIFTKALCRERIEFLIDKLGMRSFTAKTLKELADEAEE</sequence>